<keyword evidence="2" id="KW-0812">Transmembrane</keyword>
<dbReference type="EMBL" id="CAJVCH010532049">
    <property type="protein sequence ID" value="CAG7824218.1"/>
    <property type="molecule type" value="Genomic_DNA"/>
</dbReference>
<sequence length="90" mass="10161">MKCSATGNPIPGIQWFVDSQELLPSPNDPLQARFWQMSDRYSIGSYRQSTTEIVSHINITQVRIEDSGDYRCVAINLVSSVSHSARLNIY</sequence>
<evidence type="ECO:0000256" key="7">
    <source>
        <dbReference type="ARBA" id="ARBA00023136"/>
    </source>
</evidence>
<protein>
    <recommendedName>
        <fullName evidence="10">Ig-like domain-containing protein</fullName>
    </recommendedName>
</protein>
<keyword evidence="7" id="KW-0472">Membrane</keyword>
<evidence type="ECO:0000256" key="6">
    <source>
        <dbReference type="ARBA" id="ARBA00022989"/>
    </source>
</evidence>
<dbReference type="InterPro" id="IPR051170">
    <property type="entry name" value="Neural/epithelial_adhesion"/>
</dbReference>
<evidence type="ECO:0000256" key="8">
    <source>
        <dbReference type="ARBA" id="ARBA00023157"/>
    </source>
</evidence>
<keyword evidence="8" id="KW-1015">Disulfide bond</keyword>
<name>A0A8J2PKD4_9HEXA</name>
<keyword evidence="6" id="KW-1133">Transmembrane helix</keyword>
<comment type="caution">
    <text evidence="11">The sequence shown here is derived from an EMBL/GenBank/DDBJ whole genome shotgun (WGS) entry which is preliminary data.</text>
</comment>
<dbReference type="GO" id="GO:0048812">
    <property type="term" value="P:neuron projection morphogenesis"/>
    <property type="evidence" value="ECO:0007669"/>
    <property type="project" value="UniProtKB-ARBA"/>
</dbReference>
<evidence type="ECO:0000256" key="1">
    <source>
        <dbReference type="ARBA" id="ARBA00004167"/>
    </source>
</evidence>
<dbReference type="GO" id="GO:0007155">
    <property type="term" value="P:cell adhesion"/>
    <property type="evidence" value="ECO:0007669"/>
    <property type="project" value="UniProtKB-KW"/>
</dbReference>
<gene>
    <name evidence="11" type="ORF">AFUS01_LOCUS34388</name>
</gene>
<evidence type="ECO:0000313" key="11">
    <source>
        <dbReference type="EMBL" id="CAG7824218.1"/>
    </source>
</evidence>
<reference evidence="11" key="1">
    <citation type="submission" date="2021-06" db="EMBL/GenBank/DDBJ databases">
        <authorList>
            <person name="Hodson N. C."/>
            <person name="Mongue J. A."/>
            <person name="Jaron S. K."/>
        </authorList>
    </citation>
    <scope>NUCLEOTIDE SEQUENCE</scope>
</reference>
<keyword evidence="12" id="KW-1185">Reference proteome</keyword>
<dbReference type="Pfam" id="PF07679">
    <property type="entry name" value="I-set"/>
    <property type="match status" value="1"/>
</dbReference>
<dbReference type="OrthoDB" id="5969272at2759"/>
<accession>A0A8J2PKD4</accession>
<evidence type="ECO:0000256" key="3">
    <source>
        <dbReference type="ARBA" id="ARBA00022729"/>
    </source>
</evidence>
<dbReference type="Proteomes" id="UP000708208">
    <property type="component" value="Unassembled WGS sequence"/>
</dbReference>
<dbReference type="InterPro" id="IPR013098">
    <property type="entry name" value="Ig_I-set"/>
</dbReference>
<keyword evidence="3" id="KW-0732">Signal</keyword>
<evidence type="ECO:0000256" key="5">
    <source>
        <dbReference type="ARBA" id="ARBA00022889"/>
    </source>
</evidence>
<feature type="non-terminal residue" evidence="11">
    <location>
        <position position="90"/>
    </location>
</feature>
<dbReference type="GO" id="GO:0016020">
    <property type="term" value="C:membrane"/>
    <property type="evidence" value="ECO:0007669"/>
    <property type="project" value="UniProtKB-SubCell"/>
</dbReference>
<comment type="subcellular location">
    <subcellularLocation>
        <location evidence="1">Membrane</location>
        <topology evidence="1">Single-pass membrane protein</topology>
    </subcellularLocation>
</comment>
<dbReference type="InterPro" id="IPR007110">
    <property type="entry name" value="Ig-like_dom"/>
</dbReference>
<keyword evidence="9" id="KW-0393">Immunoglobulin domain</keyword>
<dbReference type="PANTHER" id="PTHR12231">
    <property type="entry name" value="CTX-RELATED TYPE I TRANSMEMBRANE PROTEIN"/>
    <property type="match status" value="1"/>
</dbReference>
<evidence type="ECO:0000256" key="9">
    <source>
        <dbReference type="ARBA" id="ARBA00023319"/>
    </source>
</evidence>
<evidence type="ECO:0000313" key="12">
    <source>
        <dbReference type="Proteomes" id="UP000708208"/>
    </source>
</evidence>
<dbReference type="FunFam" id="2.60.40.10:FF:000017">
    <property type="entry name" value="Down syndrome cell adhesion molecule b"/>
    <property type="match status" value="1"/>
</dbReference>
<evidence type="ECO:0000259" key="10">
    <source>
        <dbReference type="PROSITE" id="PS50835"/>
    </source>
</evidence>
<evidence type="ECO:0000256" key="4">
    <source>
        <dbReference type="ARBA" id="ARBA00022737"/>
    </source>
</evidence>
<evidence type="ECO:0000256" key="2">
    <source>
        <dbReference type="ARBA" id="ARBA00022692"/>
    </source>
</evidence>
<dbReference type="GO" id="GO:0043005">
    <property type="term" value="C:neuron projection"/>
    <property type="evidence" value="ECO:0007669"/>
    <property type="project" value="TreeGrafter"/>
</dbReference>
<dbReference type="AlphaFoldDB" id="A0A8J2PKD4"/>
<dbReference type="PANTHER" id="PTHR12231:SF253">
    <property type="entry name" value="DPR-INTERACTING PROTEIN ETA, ISOFORM B-RELATED"/>
    <property type="match status" value="1"/>
</dbReference>
<keyword evidence="4" id="KW-0677">Repeat</keyword>
<dbReference type="PROSITE" id="PS50835">
    <property type="entry name" value="IG_LIKE"/>
    <property type="match status" value="1"/>
</dbReference>
<keyword evidence="5" id="KW-0130">Cell adhesion</keyword>
<proteinExistence type="predicted"/>
<feature type="domain" description="Ig-like" evidence="10">
    <location>
        <begin position="1"/>
        <end position="88"/>
    </location>
</feature>
<organism evidence="11 12">
    <name type="scientific">Allacma fusca</name>
    <dbReference type="NCBI Taxonomy" id="39272"/>
    <lineage>
        <taxon>Eukaryota</taxon>
        <taxon>Metazoa</taxon>
        <taxon>Ecdysozoa</taxon>
        <taxon>Arthropoda</taxon>
        <taxon>Hexapoda</taxon>
        <taxon>Collembola</taxon>
        <taxon>Symphypleona</taxon>
        <taxon>Sminthuridae</taxon>
        <taxon>Allacma</taxon>
    </lineage>
</organism>